<dbReference type="EMBL" id="LAZR01006897">
    <property type="protein sequence ID" value="KKM88913.1"/>
    <property type="molecule type" value="Genomic_DNA"/>
</dbReference>
<proteinExistence type="predicted"/>
<reference evidence="1" key="1">
    <citation type="journal article" date="2015" name="Nature">
        <title>Complex archaea that bridge the gap between prokaryotes and eukaryotes.</title>
        <authorList>
            <person name="Spang A."/>
            <person name="Saw J.H."/>
            <person name="Jorgensen S.L."/>
            <person name="Zaremba-Niedzwiedzka K."/>
            <person name="Martijn J."/>
            <person name="Lind A.E."/>
            <person name="van Eijk R."/>
            <person name="Schleper C."/>
            <person name="Guy L."/>
            <person name="Ettema T.J."/>
        </authorList>
    </citation>
    <scope>NUCLEOTIDE SEQUENCE</scope>
</reference>
<name>A0A0F9L5N1_9ZZZZ</name>
<sequence>MSLFSKQELYCQICGILFETDFMSYDGIVCGKECGQERHWRRTLSILGKDYYPDSRKKDYYPEPMK</sequence>
<protein>
    <submittedName>
        <fullName evidence="1">Uncharacterized protein</fullName>
    </submittedName>
</protein>
<evidence type="ECO:0000313" key="1">
    <source>
        <dbReference type="EMBL" id="KKM88913.1"/>
    </source>
</evidence>
<comment type="caution">
    <text evidence="1">The sequence shown here is derived from an EMBL/GenBank/DDBJ whole genome shotgun (WGS) entry which is preliminary data.</text>
</comment>
<accession>A0A0F9L5N1</accession>
<dbReference type="AlphaFoldDB" id="A0A0F9L5N1"/>
<organism evidence="1">
    <name type="scientific">marine sediment metagenome</name>
    <dbReference type="NCBI Taxonomy" id="412755"/>
    <lineage>
        <taxon>unclassified sequences</taxon>
        <taxon>metagenomes</taxon>
        <taxon>ecological metagenomes</taxon>
    </lineage>
</organism>
<gene>
    <name evidence="1" type="ORF">LCGC14_1253970</name>
</gene>